<keyword evidence="2 5" id="KW-0067">ATP-binding</keyword>
<organism evidence="5 6">
    <name type="scientific">Anaerotruncus colihominis</name>
    <dbReference type="NCBI Taxonomy" id="169435"/>
    <lineage>
        <taxon>Bacteria</taxon>
        <taxon>Bacillati</taxon>
        <taxon>Bacillota</taxon>
        <taxon>Clostridia</taxon>
        <taxon>Eubacteriales</taxon>
        <taxon>Oscillospiraceae</taxon>
        <taxon>Anaerotruncus</taxon>
    </lineage>
</organism>
<dbReference type="InterPro" id="IPR003439">
    <property type="entry name" value="ABC_transporter-like_ATP-bd"/>
</dbReference>
<dbReference type="GO" id="GO:0005524">
    <property type="term" value="F:ATP binding"/>
    <property type="evidence" value="ECO:0007669"/>
    <property type="project" value="UniProtKB-KW"/>
</dbReference>
<dbReference type="PANTHER" id="PTHR42855">
    <property type="entry name" value="ABC TRANSPORTER ATP-BINDING SUBUNIT"/>
    <property type="match status" value="1"/>
</dbReference>
<dbReference type="Gene3D" id="3.40.50.300">
    <property type="entry name" value="P-loop containing nucleotide triphosphate hydrolases"/>
    <property type="match status" value="2"/>
</dbReference>
<dbReference type="OrthoDB" id="9801441at2"/>
<dbReference type="InterPro" id="IPR027417">
    <property type="entry name" value="P-loop_NTPase"/>
</dbReference>
<dbReference type="SMART" id="SM00382">
    <property type="entry name" value="AAA"/>
    <property type="match status" value="2"/>
</dbReference>
<keyword evidence="3" id="KW-0175">Coiled coil</keyword>
<dbReference type="Gene3D" id="1.10.287.380">
    <property type="entry name" value="Valyl-tRNA synthetase, C-terminal domain"/>
    <property type="match status" value="1"/>
</dbReference>
<feature type="domain" description="ABC transporter" evidence="4">
    <location>
        <begin position="329"/>
        <end position="553"/>
    </location>
</feature>
<evidence type="ECO:0000313" key="5">
    <source>
        <dbReference type="EMBL" id="CUQ22929.1"/>
    </source>
</evidence>
<name>A0A174UVE6_9FIRM</name>
<dbReference type="GO" id="GO:0003677">
    <property type="term" value="F:DNA binding"/>
    <property type="evidence" value="ECO:0007669"/>
    <property type="project" value="InterPro"/>
</dbReference>
<dbReference type="PROSITE" id="PS00211">
    <property type="entry name" value="ABC_TRANSPORTER_1"/>
    <property type="match status" value="2"/>
</dbReference>
<proteinExistence type="predicted"/>
<dbReference type="Pfam" id="PF16326">
    <property type="entry name" value="ABC_tran_CTD"/>
    <property type="match status" value="1"/>
</dbReference>
<dbReference type="AlphaFoldDB" id="A0A174UVE6"/>
<reference evidence="5 6" key="1">
    <citation type="submission" date="2015-09" db="EMBL/GenBank/DDBJ databases">
        <authorList>
            <consortium name="Pathogen Informatics"/>
        </authorList>
    </citation>
    <scope>NUCLEOTIDE SEQUENCE [LARGE SCALE GENOMIC DNA]</scope>
    <source>
        <strain evidence="5 6">2789STDY5834939</strain>
    </source>
</reference>
<dbReference type="RefSeq" id="WP_055246165.1">
    <property type="nucleotide sequence ID" value="NZ_CZBE01000039.1"/>
</dbReference>
<dbReference type="InterPro" id="IPR032781">
    <property type="entry name" value="ABC_tran_Xtn"/>
</dbReference>
<dbReference type="CDD" id="cd03221">
    <property type="entry name" value="ABCF_EF-3"/>
    <property type="match status" value="2"/>
</dbReference>
<evidence type="ECO:0000313" key="6">
    <source>
        <dbReference type="Proteomes" id="UP000095765"/>
    </source>
</evidence>
<dbReference type="EMBL" id="CZBE01000039">
    <property type="protein sequence ID" value="CUQ22929.1"/>
    <property type="molecule type" value="Genomic_DNA"/>
</dbReference>
<feature type="domain" description="ABC transporter" evidence="4">
    <location>
        <begin position="3"/>
        <end position="261"/>
    </location>
</feature>
<dbReference type="FunFam" id="3.40.50.300:FF:000011">
    <property type="entry name" value="Putative ABC transporter ATP-binding component"/>
    <property type="match status" value="1"/>
</dbReference>
<feature type="coiled-coil region" evidence="3">
    <location>
        <begin position="585"/>
        <end position="642"/>
    </location>
</feature>
<evidence type="ECO:0000259" key="4">
    <source>
        <dbReference type="PROSITE" id="PS50893"/>
    </source>
</evidence>
<keyword evidence="1" id="KW-0547">Nucleotide-binding</keyword>
<dbReference type="SUPFAM" id="SSF52540">
    <property type="entry name" value="P-loop containing nucleoside triphosphate hydrolases"/>
    <property type="match status" value="2"/>
</dbReference>
<evidence type="ECO:0000256" key="1">
    <source>
        <dbReference type="ARBA" id="ARBA00022741"/>
    </source>
</evidence>
<dbReference type="GO" id="GO:0016887">
    <property type="term" value="F:ATP hydrolysis activity"/>
    <property type="evidence" value="ECO:0007669"/>
    <property type="project" value="InterPro"/>
</dbReference>
<dbReference type="InterPro" id="IPR051309">
    <property type="entry name" value="ABCF_ATPase"/>
</dbReference>
<dbReference type="InterPro" id="IPR032524">
    <property type="entry name" value="ABC_tran_C"/>
</dbReference>
<gene>
    <name evidence="5" type="primary">yheS_2</name>
    <name evidence="5" type="ORF">ERS852551_03629</name>
</gene>
<dbReference type="InterPro" id="IPR003593">
    <property type="entry name" value="AAA+_ATPase"/>
</dbReference>
<evidence type="ECO:0000256" key="3">
    <source>
        <dbReference type="SAM" id="Coils"/>
    </source>
</evidence>
<dbReference type="Pfam" id="PF12848">
    <property type="entry name" value="ABC_tran_Xtn"/>
    <property type="match status" value="1"/>
</dbReference>
<dbReference type="InterPro" id="IPR017871">
    <property type="entry name" value="ABC_transporter-like_CS"/>
</dbReference>
<dbReference type="PROSITE" id="PS50893">
    <property type="entry name" value="ABC_TRANSPORTER_2"/>
    <property type="match status" value="2"/>
</dbReference>
<dbReference type="Proteomes" id="UP000095765">
    <property type="component" value="Unassembled WGS sequence"/>
</dbReference>
<accession>A0A174UVE6</accession>
<evidence type="ECO:0000256" key="2">
    <source>
        <dbReference type="ARBA" id="ARBA00022840"/>
    </source>
</evidence>
<dbReference type="PANTHER" id="PTHR42855:SF2">
    <property type="entry name" value="DRUG RESISTANCE ABC TRANSPORTER,ATP-BINDING PROTEIN"/>
    <property type="match status" value="1"/>
</dbReference>
<dbReference type="Pfam" id="PF00005">
    <property type="entry name" value="ABC_tran"/>
    <property type="match status" value="2"/>
</dbReference>
<protein>
    <submittedName>
        <fullName evidence="5">Uncharacterized ABC transporter ATP-binding protein YheS</fullName>
    </submittedName>
</protein>
<dbReference type="InterPro" id="IPR037118">
    <property type="entry name" value="Val-tRNA_synth_C_sf"/>
</dbReference>
<sequence>MLISLDHVSKLFADKVIFMNVSVNVEEGDRIGLVGVNGAGKSTLLNVLDGSLAPDEGERAVRGGLRIGFLRQNSGIESANTIREEMRGVFRPLLDAQEQAKRLAAQMETLADRAGGDYKTLSAEYGRLQSYFETNDGYNIDIKINTVLNGMGFGGRDQDTVCGTLSGGEKTRLALAKLLLDEPDVLMLDEPTNHLDFITLQWLEEYLQAWRGALIVVSHDRYFLDKVCTRIWDVANLRLTAYRGNYTKYMHTREAAYERAVKEYEMQRQNIAKLTDYIARNKARASTVAMARSREKQLERMEPLDRPPPPPAPARIAFHFEQEPVKDVLHVAGLTLRAGGAAGGRILCQTVDFDLMRGEKIAIVGRNGVGKSTFLKALLGRLKPEAGSIRWGRNVKVSYFEQEQLDLHPGKTALAELWDRFPAAYERDVRTMLGNLRFSGETIYKRVEMLSGGEKARLKFAIMMYEEGNVLLLDEPTNHLDLATREALDQALMRYEGTILAVSHDRYLLSRMPTCIAEMTEEGFTLYKGGYDAYLAARRPGAPAAGFPAAAPEQAARPAPAGSFAGEYHRSKKQRAEAVRRKNRLIEVEQAISDHEYEIERLQASLAAPEISSDYQKVSEVCAQLEQTRERLNALIEEWAELAE</sequence>